<dbReference type="Gene3D" id="3.90.215.10">
    <property type="entry name" value="Gamma Fibrinogen, chain A, domain 1"/>
    <property type="match status" value="1"/>
</dbReference>
<organism evidence="3 4">
    <name type="scientific">Strongylocentrotus purpuratus</name>
    <name type="common">Purple sea urchin</name>
    <dbReference type="NCBI Taxonomy" id="7668"/>
    <lineage>
        <taxon>Eukaryota</taxon>
        <taxon>Metazoa</taxon>
        <taxon>Echinodermata</taxon>
        <taxon>Eleutherozoa</taxon>
        <taxon>Echinozoa</taxon>
        <taxon>Echinoidea</taxon>
        <taxon>Euechinoidea</taxon>
        <taxon>Echinacea</taxon>
        <taxon>Camarodonta</taxon>
        <taxon>Echinidea</taxon>
        <taxon>Strongylocentrotidae</taxon>
        <taxon>Strongylocentrotus</taxon>
    </lineage>
</organism>
<evidence type="ECO:0000313" key="4">
    <source>
        <dbReference type="Proteomes" id="UP000007110"/>
    </source>
</evidence>
<feature type="region of interest" description="Disordered" evidence="1">
    <location>
        <begin position="553"/>
        <end position="592"/>
    </location>
</feature>
<dbReference type="Pfam" id="PF00147">
    <property type="entry name" value="Fibrinogen_C"/>
    <property type="match status" value="1"/>
</dbReference>
<dbReference type="KEGG" id="spu:591026"/>
<dbReference type="InterPro" id="IPR014716">
    <property type="entry name" value="Fibrinogen_a/b/g_C_1"/>
</dbReference>
<dbReference type="GO" id="GO:0005615">
    <property type="term" value="C:extracellular space"/>
    <property type="evidence" value="ECO:0000318"/>
    <property type="project" value="GO_Central"/>
</dbReference>
<dbReference type="InterPro" id="IPR036056">
    <property type="entry name" value="Fibrinogen-like_C"/>
</dbReference>
<dbReference type="InterPro" id="IPR002181">
    <property type="entry name" value="Fibrinogen_a/b/g_C_dom"/>
</dbReference>
<dbReference type="Proteomes" id="UP000007110">
    <property type="component" value="Unassembled WGS sequence"/>
</dbReference>
<feature type="compositionally biased region" description="Low complexity" evidence="1">
    <location>
        <begin position="143"/>
        <end position="159"/>
    </location>
</feature>
<dbReference type="EnsemblMetazoa" id="XM_030982170">
    <property type="protein sequence ID" value="XP_030838030"/>
    <property type="gene ID" value="LOC591026"/>
</dbReference>
<dbReference type="OrthoDB" id="6145874at2759"/>
<feature type="domain" description="Fibrinogen C-terminal" evidence="2">
    <location>
        <begin position="322"/>
        <end position="549"/>
    </location>
</feature>
<feature type="compositionally biased region" description="Polar residues" evidence="1">
    <location>
        <begin position="188"/>
        <end position="199"/>
    </location>
</feature>
<evidence type="ECO:0000256" key="1">
    <source>
        <dbReference type="SAM" id="MobiDB-lite"/>
    </source>
</evidence>
<reference evidence="3" key="2">
    <citation type="submission" date="2021-01" db="UniProtKB">
        <authorList>
            <consortium name="EnsemblMetazoa"/>
        </authorList>
    </citation>
    <scope>IDENTIFICATION</scope>
</reference>
<dbReference type="OMA" id="SFRIMIR"/>
<feature type="compositionally biased region" description="Basic and acidic residues" evidence="1">
    <location>
        <begin position="558"/>
        <end position="592"/>
    </location>
</feature>
<feature type="compositionally biased region" description="Acidic residues" evidence="1">
    <location>
        <begin position="238"/>
        <end position="252"/>
    </location>
</feature>
<feature type="region of interest" description="Disordered" evidence="1">
    <location>
        <begin position="123"/>
        <end position="201"/>
    </location>
</feature>
<dbReference type="SUPFAM" id="SSF56496">
    <property type="entry name" value="Fibrinogen C-terminal domain-like"/>
    <property type="match status" value="1"/>
</dbReference>
<dbReference type="PANTHER" id="PTHR19143">
    <property type="entry name" value="FIBRINOGEN/TENASCIN/ANGIOPOEITIN"/>
    <property type="match status" value="1"/>
</dbReference>
<dbReference type="GeneID" id="591026"/>
<evidence type="ECO:0000259" key="2">
    <source>
        <dbReference type="PROSITE" id="PS51406"/>
    </source>
</evidence>
<name>A0A7M7NKK5_STRPU</name>
<accession>A0A7M7NKK5</accession>
<proteinExistence type="predicted"/>
<feature type="region of interest" description="Disordered" evidence="1">
    <location>
        <begin position="235"/>
        <end position="275"/>
    </location>
</feature>
<dbReference type="CDD" id="cd00087">
    <property type="entry name" value="FReD"/>
    <property type="match status" value="1"/>
</dbReference>
<dbReference type="RefSeq" id="XP_030838030.1">
    <property type="nucleotide sequence ID" value="XM_030982170.1"/>
</dbReference>
<evidence type="ECO:0000313" key="3">
    <source>
        <dbReference type="EnsemblMetazoa" id="XP_030838030"/>
    </source>
</evidence>
<dbReference type="InParanoid" id="A0A7M7NKK5"/>
<dbReference type="PROSITE" id="PS51406">
    <property type="entry name" value="FIBRINOGEN_C_2"/>
    <property type="match status" value="1"/>
</dbReference>
<keyword evidence="4" id="KW-1185">Reference proteome</keyword>
<dbReference type="NCBIfam" id="NF040941">
    <property type="entry name" value="GGGWT_bact"/>
    <property type="match status" value="1"/>
</dbReference>
<sequence>MDALKERVRVLEALFSELLDSKDARLENMDEYSVDEDLSSSFANTDTPGLDMNSAPSQVSNDNKPLLQEVLVPHQPLPPLREVIPQHTTHNVPNINAATPPRNKPFLQDDMLAPDHILVPLNETDISQNTKADKDLVPPKKPSSITSTRLSSSSSSSSSALPEEQFVDEGGEHDDAIGVSPDNDAIVQDTSPPAENDGQSAAHFPDVIEVATEFPIEHSMTSAIEGGSYLIYSSSDGGAEDLFPDAEEESDSTDPTQVRGEDGPRQPGGRNRSPFMNIMTSQNGHSGDLNKPRWKIFKELMDLKTLRGTFDGKRPRPKGKGKPNNCILDGCLCLRKKGYTEDGIYYMENFEGSGRRGKHIRLFCDMTTEDGGWTVIQRRQNGTTNFYRGWDDYSKGFGYLDADFWIGNTMIHSITSQTRFMIRFEFTDWDDQLGYAEYNGFRINDESDNFRLILGQYMGGNAGDSMTYHNNTQFSTRDRDHDVSIGNCAFLRQAGYWFRGCNKANPNGRWLARSDARGLNGAVVNWGTWEGRKYTYCLKSFRIMIRSQNALSAMTPDTEERTVTEDGHRGRNVDEATRTARRQQRLERQRGN</sequence>
<reference evidence="4" key="1">
    <citation type="submission" date="2015-02" db="EMBL/GenBank/DDBJ databases">
        <title>Genome sequencing for Strongylocentrotus purpuratus.</title>
        <authorList>
            <person name="Murali S."/>
            <person name="Liu Y."/>
            <person name="Vee V."/>
            <person name="English A."/>
            <person name="Wang M."/>
            <person name="Skinner E."/>
            <person name="Han Y."/>
            <person name="Muzny D.M."/>
            <person name="Worley K.C."/>
            <person name="Gibbs R.A."/>
        </authorList>
    </citation>
    <scope>NUCLEOTIDE SEQUENCE</scope>
</reference>
<protein>
    <recommendedName>
        <fullName evidence="2">Fibrinogen C-terminal domain-containing protein</fullName>
    </recommendedName>
</protein>
<dbReference type="SMART" id="SM00186">
    <property type="entry name" value="FBG"/>
    <property type="match status" value="1"/>
</dbReference>
<dbReference type="AlphaFoldDB" id="A0A7M7NKK5"/>
<dbReference type="PANTHER" id="PTHR19143:SF327">
    <property type="entry name" value="FI21813P1-RELATED"/>
    <property type="match status" value="1"/>
</dbReference>
<dbReference type="InterPro" id="IPR050373">
    <property type="entry name" value="Fibrinogen_C-term_domain"/>
</dbReference>